<keyword evidence="5" id="KW-1185">Reference proteome</keyword>
<dbReference type="Pfam" id="PF01977">
    <property type="entry name" value="UbiD"/>
    <property type="match status" value="1"/>
</dbReference>
<evidence type="ECO:0000259" key="2">
    <source>
        <dbReference type="Pfam" id="PF20695"/>
    </source>
</evidence>
<dbReference type="InterPro" id="IPR049383">
    <property type="entry name" value="UbiD-like_N"/>
</dbReference>
<sequence length="502" mass="55397">MRSHPPYPSLRSFLDWCRDADQFQTILEPVSINHQLTAVHRQVLEASGPVLQFDHPVKADGTHADMPVVTNLFGTTSRVAAGLGISLEQVPDLGAFLAALRAPTPPEGMRDALSRWPMLKAALATRPKITRKAAVQEVVKEGDEIDLSDIPICTHWPGDAGPLITWPIVLTRPHGTEAEDVARYNAGVYRAQVIERDKIIMRWLAHRGGAHHHQSWGRESEKTPVAIVLGADPAMLLSAALPLPETVSELTFSGALNGHRPRLVAAKTIPMMVPAEAEIVIEGYVSPTEMAPEGPFGDHTGYYNNAEDFPVMTVTGITHRKDPLYLSTYTGRPPDEPAIIGEVFNQLALPTIQAQIPEIHDLWLPPAACSYRMAVVSIRKRYPGQARRVMMALWGMLPQFSYTKMIVVVDDDIDPRNWDDISWALATRMDPSRDVMMVENTPMDYLDFASPKAGLAGKMGIDATNKLDEETTRDWGTVMQTAPEDAAFAADLLSRVMPEMKT</sequence>
<reference evidence="4 5" key="1">
    <citation type="submission" date="2023-01" db="EMBL/GenBank/DDBJ databases">
        <authorList>
            <person name="Yoon J.-W."/>
        </authorList>
    </citation>
    <scope>NUCLEOTIDE SEQUENCE [LARGE SCALE GENOMIC DNA]</scope>
    <source>
        <strain evidence="4 5">KMU-50</strain>
    </source>
</reference>
<dbReference type="RefSeq" id="WP_271053476.1">
    <property type="nucleotide sequence ID" value="NZ_JAQIIO010000003.1"/>
</dbReference>
<evidence type="ECO:0000259" key="3">
    <source>
        <dbReference type="Pfam" id="PF20696"/>
    </source>
</evidence>
<dbReference type="InterPro" id="IPR002830">
    <property type="entry name" value="UbiD"/>
</dbReference>
<evidence type="ECO:0000313" key="5">
    <source>
        <dbReference type="Proteomes" id="UP001528040"/>
    </source>
</evidence>
<organism evidence="4 5">
    <name type="scientific">Aliiroseovarius salicola</name>
    <dbReference type="NCBI Taxonomy" id="3009082"/>
    <lineage>
        <taxon>Bacteria</taxon>
        <taxon>Pseudomonadati</taxon>
        <taxon>Pseudomonadota</taxon>
        <taxon>Alphaproteobacteria</taxon>
        <taxon>Rhodobacterales</taxon>
        <taxon>Paracoccaceae</taxon>
        <taxon>Aliiroseovarius</taxon>
    </lineage>
</organism>
<dbReference type="NCBIfam" id="TIGR00148">
    <property type="entry name" value="UbiD family decarboxylase"/>
    <property type="match status" value="1"/>
</dbReference>
<accession>A0ABT4VZU5</accession>
<feature type="domain" description="3-octaprenyl-4-hydroxybenzoate carboxy-lyase-like N-terminal" evidence="2">
    <location>
        <begin position="14"/>
        <end position="92"/>
    </location>
</feature>
<feature type="domain" description="3-octaprenyl-4-hydroxybenzoate carboxy-lyase-like Rift-related" evidence="1">
    <location>
        <begin position="131"/>
        <end position="333"/>
    </location>
</feature>
<name>A0ABT4VZU5_9RHOB</name>
<dbReference type="PANTHER" id="PTHR30108">
    <property type="entry name" value="3-OCTAPRENYL-4-HYDROXYBENZOATE CARBOXY-LYASE-RELATED"/>
    <property type="match status" value="1"/>
</dbReference>
<protein>
    <submittedName>
        <fullName evidence="4">UbiD family decarboxylase</fullName>
    </submittedName>
</protein>
<dbReference type="Pfam" id="PF20695">
    <property type="entry name" value="UbiD_N"/>
    <property type="match status" value="1"/>
</dbReference>
<dbReference type="PANTHER" id="PTHR30108:SF17">
    <property type="entry name" value="FERULIC ACID DECARBOXYLASE 1"/>
    <property type="match status" value="1"/>
</dbReference>
<proteinExistence type="predicted"/>
<evidence type="ECO:0000313" key="4">
    <source>
        <dbReference type="EMBL" id="MDA5093762.1"/>
    </source>
</evidence>
<evidence type="ECO:0000259" key="1">
    <source>
        <dbReference type="Pfam" id="PF01977"/>
    </source>
</evidence>
<dbReference type="EMBL" id="JAQIIO010000003">
    <property type="protein sequence ID" value="MDA5093762.1"/>
    <property type="molecule type" value="Genomic_DNA"/>
</dbReference>
<dbReference type="Gene3D" id="3.40.1670.10">
    <property type="entry name" value="UbiD C-terminal domain-like"/>
    <property type="match status" value="1"/>
</dbReference>
<dbReference type="SUPFAM" id="SSF50475">
    <property type="entry name" value="FMN-binding split barrel"/>
    <property type="match status" value="1"/>
</dbReference>
<comment type="caution">
    <text evidence="4">The sequence shown here is derived from an EMBL/GenBank/DDBJ whole genome shotgun (WGS) entry which is preliminary data.</text>
</comment>
<dbReference type="InterPro" id="IPR049381">
    <property type="entry name" value="UbiD-like_C"/>
</dbReference>
<dbReference type="SUPFAM" id="SSF143968">
    <property type="entry name" value="UbiD C-terminal domain-like"/>
    <property type="match status" value="1"/>
</dbReference>
<dbReference type="InterPro" id="IPR048304">
    <property type="entry name" value="UbiD_Rift_dom"/>
</dbReference>
<dbReference type="Proteomes" id="UP001528040">
    <property type="component" value="Unassembled WGS sequence"/>
</dbReference>
<gene>
    <name evidence="4" type="ORF">O2N63_06635</name>
</gene>
<dbReference type="Pfam" id="PF20696">
    <property type="entry name" value="UbiD_C"/>
    <property type="match status" value="1"/>
</dbReference>
<feature type="domain" description="3-octaprenyl-4-hydroxybenzoate carboxy-lyase-like C-terminal" evidence="3">
    <location>
        <begin position="339"/>
        <end position="463"/>
    </location>
</feature>